<dbReference type="InterPro" id="IPR016053">
    <property type="entry name" value="Haem_Oase-like"/>
</dbReference>
<dbReference type="RefSeq" id="WP_028686392.1">
    <property type="nucleotide sequence ID" value="NZ_BQHM01000012.1"/>
</dbReference>
<proteinExistence type="predicted"/>
<protein>
    <submittedName>
        <fullName evidence="1">Biliverdin-producing heme oxygenase</fullName>
    </submittedName>
</protein>
<accession>A0A7S9LDY6</accession>
<dbReference type="Gene3D" id="1.20.910.10">
    <property type="entry name" value="Heme oxygenase-like"/>
    <property type="match status" value="1"/>
</dbReference>
<dbReference type="GO" id="GO:0006788">
    <property type="term" value="P:heme oxidation"/>
    <property type="evidence" value="ECO:0007669"/>
    <property type="project" value="InterPro"/>
</dbReference>
<sequence>MIAVPVPPLETSRCKRLKAATHREHDGVDQLVMAAHPFQDRARYARFLLVQHHFHGSLLGLYEDPHLNTWLPGLSSLSRFAAVEQDIRDVGQLPPALPTSVKVDPAHALGWLYCSEGSNLGAAFLFKHTQRLGLDEGLGARHLAAHPQGRALHWKAFVSAIDGLELDKQQEAGVIAGAIAAFEAYRTKVTEVFAADLQAAAHTCEG</sequence>
<evidence type="ECO:0000313" key="2">
    <source>
        <dbReference type="Proteomes" id="UP000594430"/>
    </source>
</evidence>
<dbReference type="InterPro" id="IPR016084">
    <property type="entry name" value="Haem_Oase-like_multi-hlx"/>
</dbReference>
<gene>
    <name evidence="1" type="ORF">IZU98_12455</name>
</gene>
<dbReference type="SUPFAM" id="SSF48613">
    <property type="entry name" value="Heme oxygenase-like"/>
    <property type="match status" value="1"/>
</dbReference>
<dbReference type="GO" id="GO:0004392">
    <property type="term" value="F:heme oxygenase (decyclizing) activity"/>
    <property type="evidence" value="ECO:0007669"/>
    <property type="project" value="InterPro"/>
</dbReference>
<dbReference type="CDD" id="cd19166">
    <property type="entry name" value="HemeO-bac"/>
    <property type="match status" value="1"/>
</dbReference>
<organism evidence="1 2">
    <name type="scientific">Pseudomonas fulva</name>
    <dbReference type="NCBI Taxonomy" id="47880"/>
    <lineage>
        <taxon>Bacteria</taxon>
        <taxon>Pseudomonadati</taxon>
        <taxon>Pseudomonadota</taxon>
        <taxon>Gammaproteobacteria</taxon>
        <taxon>Pseudomonadales</taxon>
        <taxon>Pseudomonadaceae</taxon>
        <taxon>Pseudomonas</taxon>
    </lineage>
</organism>
<evidence type="ECO:0000313" key="1">
    <source>
        <dbReference type="EMBL" id="QPH47239.1"/>
    </source>
</evidence>
<dbReference type="GeneID" id="93442497"/>
<dbReference type="AlphaFoldDB" id="A0A7S9LDY6"/>
<dbReference type="Pfam" id="PF01126">
    <property type="entry name" value="Heme_oxygenase"/>
    <property type="match status" value="1"/>
</dbReference>
<dbReference type="EMBL" id="CP064946">
    <property type="protein sequence ID" value="QPH47239.1"/>
    <property type="molecule type" value="Genomic_DNA"/>
</dbReference>
<name>A0A7S9LDY6_9PSED</name>
<dbReference type="Proteomes" id="UP000594430">
    <property type="component" value="Chromosome"/>
</dbReference>
<reference evidence="1 2" key="1">
    <citation type="submission" date="2020-11" db="EMBL/GenBank/DDBJ databases">
        <title>Pseudomonas fulva producing VIM-24.</title>
        <authorList>
            <person name="Liu S."/>
        </authorList>
    </citation>
    <scope>NUCLEOTIDE SEQUENCE [LARGE SCALE GENOMIC DNA]</scope>
    <source>
        <strain evidence="1 2">ZDHY414</strain>
    </source>
</reference>